<dbReference type="InterPro" id="IPR029480">
    <property type="entry name" value="Transpos_assoc"/>
</dbReference>
<reference evidence="3" key="2">
    <citation type="journal article" date="2024" name="Plant">
        <title>Genomic evolution and insights into agronomic trait innovations of Sesamum species.</title>
        <authorList>
            <person name="Miao H."/>
            <person name="Wang L."/>
            <person name="Qu L."/>
            <person name="Liu H."/>
            <person name="Sun Y."/>
            <person name="Le M."/>
            <person name="Wang Q."/>
            <person name="Wei S."/>
            <person name="Zheng Y."/>
            <person name="Lin W."/>
            <person name="Duan Y."/>
            <person name="Cao H."/>
            <person name="Xiong S."/>
            <person name="Wang X."/>
            <person name="Wei L."/>
            <person name="Li C."/>
            <person name="Ma Q."/>
            <person name="Ju M."/>
            <person name="Zhao R."/>
            <person name="Li G."/>
            <person name="Mu C."/>
            <person name="Tian Q."/>
            <person name="Mei H."/>
            <person name="Zhang T."/>
            <person name="Gao T."/>
            <person name="Zhang H."/>
        </authorList>
    </citation>
    <scope>NUCLEOTIDE SEQUENCE</scope>
    <source>
        <strain evidence="3">KEN8</strain>
    </source>
</reference>
<proteinExistence type="predicted"/>
<evidence type="ECO:0000256" key="1">
    <source>
        <dbReference type="SAM" id="MobiDB-lite"/>
    </source>
</evidence>
<feature type="compositionally biased region" description="Basic and acidic residues" evidence="1">
    <location>
        <begin position="201"/>
        <end position="214"/>
    </location>
</feature>
<feature type="domain" description="Transposase-associated" evidence="2">
    <location>
        <begin position="10"/>
        <end position="78"/>
    </location>
</feature>
<dbReference type="Pfam" id="PF13963">
    <property type="entry name" value="Transpos_assoc"/>
    <property type="match status" value="1"/>
</dbReference>
<name>A0AAW2L4B0_9LAMI</name>
<feature type="compositionally biased region" description="Polar residues" evidence="1">
    <location>
        <begin position="91"/>
        <end position="101"/>
    </location>
</feature>
<feature type="region of interest" description="Disordered" evidence="1">
    <location>
        <begin position="91"/>
        <end position="113"/>
    </location>
</feature>
<comment type="caution">
    <text evidence="3">The sequence shown here is derived from an EMBL/GenBank/DDBJ whole genome shotgun (WGS) entry which is preliminary data.</text>
</comment>
<dbReference type="AlphaFoldDB" id="A0AAW2L4B0"/>
<organism evidence="3">
    <name type="scientific">Sesamum calycinum</name>
    <dbReference type="NCBI Taxonomy" id="2727403"/>
    <lineage>
        <taxon>Eukaryota</taxon>
        <taxon>Viridiplantae</taxon>
        <taxon>Streptophyta</taxon>
        <taxon>Embryophyta</taxon>
        <taxon>Tracheophyta</taxon>
        <taxon>Spermatophyta</taxon>
        <taxon>Magnoliopsida</taxon>
        <taxon>eudicotyledons</taxon>
        <taxon>Gunneridae</taxon>
        <taxon>Pentapetalae</taxon>
        <taxon>asterids</taxon>
        <taxon>lamiids</taxon>
        <taxon>Lamiales</taxon>
        <taxon>Pedaliaceae</taxon>
        <taxon>Sesamum</taxon>
    </lineage>
</organism>
<sequence>MYNKNFSGRANLKPEFEDGVKTFIKWAKGQCRHMDGDKIRCPYRKCKNTKFGTPDEVNYHLCMQGFMVECYNWTSHGEDIVQDYYEAPSVPQVSEEPTSTGHVEGVPDNGMRSVPVDAGTSSYVYGGGGPYDYYESGLADRFFNIVCIPDEEVVPVSIVAVDNQSYDLCDPNGLQVVLEAAGTSWGQLHENDDKNEDEDSGRDGKTDDKEYEAT</sequence>
<gene>
    <name evidence="3" type="ORF">Scaly_2909700</name>
</gene>
<reference evidence="3" key="1">
    <citation type="submission" date="2020-06" db="EMBL/GenBank/DDBJ databases">
        <authorList>
            <person name="Li T."/>
            <person name="Hu X."/>
            <person name="Zhang T."/>
            <person name="Song X."/>
            <person name="Zhang H."/>
            <person name="Dai N."/>
            <person name="Sheng W."/>
            <person name="Hou X."/>
            <person name="Wei L."/>
        </authorList>
    </citation>
    <scope>NUCLEOTIDE SEQUENCE</scope>
    <source>
        <strain evidence="3">KEN8</strain>
        <tissue evidence="3">Leaf</tissue>
    </source>
</reference>
<evidence type="ECO:0000259" key="2">
    <source>
        <dbReference type="Pfam" id="PF13963"/>
    </source>
</evidence>
<protein>
    <recommendedName>
        <fullName evidence="2">Transposase-associated domain-containing protein</fullName>
    </recommendedName>
</protein>
<accession>A0AAW2L4B0</accession>
<evidence type="ECO:0000313" key="3">
    <source>
        <dbReference type="EMBL" id="KAL0313698.1"/>
    </source>
</evidence>
<feature type="region of interest" description="Disordered" evidence="1">
    <location>
        <begin position="185"/>
        <end position="214"/>
    </location>
</feature>
<dbReference type="EMBL" id="JACGWM010000138">
    <property type="protein sequence ID" value="KAL0313698.1"/>
    <property type="molecule type" value="Genomic_DNA"/>
</dbReference>